<evidence type="ECO:0000256" key="1">
    <source>
        <dbReference type="ARBA" id="ARBA00006484"/>
    </source>
</evidence>
<dbReference type="Pfam" id="PF13561">
    <property type="entry name" value="adh_short_C2"/>
    <property type="match status" value="1"/>
</dbReference>
<dbReference type="PANTHER" id="PTHR24321">
    <property type="entry name" value="DEHYDROGENASES, SHORT CHAIN"/>
    <property type="match status" value="1"/>
</dbReference>
<name>A0ABP6UZV0_9PSEU</name>
<dbReference type="InterPro" id="IPR002347">
    <property type="entry name" value="SDR_fam"/>
</dbReference>
<comment type="similarity">
    <text evidence="1">Belongs to the short-chain dehydrogenases/reductases (SDR) family.</text>
</comment>
<comment type="caution">
    <text evidence="3">The sequence shown here is derived from an EMBL/GenBank/DDBJ whole genome shotgun (WGS) entry which is preliminary data.</text>
</comment>
<dbReference type="NCBIfam" id="NF005559">
    <property type="entry name" value="PRK07231.1"/>
    <property type="match status" value="1"/>
</dbReference>
<reference evidence="4" key="1">
    <citation type="journal article" date="2019" name="Int. J. Syst. Evol. Microbiol.">
        <title>The Global Catalogue of Microorganisms (GCM) 10K type strain sequencing project: providing services to taxonomists for standard genome sequencing and annotation.</title>
        <authorList>
            <consortium name="The Broad Institute Genomics Platform"/>
            <consortium name="The Broad Institute Genome Sequencing Center for Infectious Disease"/>
            <person name="Wu L."/>
            <person name="Ma J."/>
        </authorList>
    </citation>
    <scope>NUCLEOTIDE SEQUENCE [LARGE SCALE GENOMIC DNA]</scope>
    <source>
        <strain evidence="4">JCM 16898</strain>
    </source>
</reference>
<evidence type="ECO:0000313" key="4">
    <source>
        <dbReference type="Proteomes" id="UP001500689"/>
    </source>
</evidence>
<dbReference type="SUPFAM" id="SSF51735">
    <property type="entry name" value="NAD(P)-binding Rossmann-fold domains"/>
    <property type="match status" value="1"/>
</dbReference>
<evidence type="ECO:0000256" key="2">
    <source>
        <dbReference type="ARBA" id="ARBA00023002"/>
    </source>
</evidence>
<dbReference type="EMBL" id="BAAAZN010000001">
    <property type="protein sequence ID" value="GAA3523553.1"/>
    <property type="molecule type" value="Genomic_DNA"/>
</dbReference>
<sequence>MTGTRKTGLVTGAGSGIGRAAAREFARTGAAVAVLDLDEATAAETVEMITEDGGEALAIAVDIADETSVRSAVERTVETYGGLDFAVNNAGRAAHHRQLDEMPLDEFERVVQVNLTGTYLCMKYELPLLDGGGGAIVNVASNGGLYAIPSAPAYVAAKHAVVGLTKAAALDYAPDGIRVNAVCPGPTRTPGFEKVAAGTDMIAQQEAITPLGRLATPEEAAAAAVWLCSDAASYVTGIALSVDGGRRA</sequence>
<dbReference type="InterPro" id="IPR020904">
    <property type="entry name" value="Sc_DH/Rdtase_CS"/>
</dbReference>
<dbReference type="PANTHER" id="PTHR24321:SF8">
    <property type="entry name" value="ESTRADIOL 17-BETA-DEHYDROGENASE 8-RELATED"/>
    <property type="match status" value="1"/>
</dbReference>
<dbReference type="CDD" id="cd05233">
    <property type="entry name" value="SDR_c"/>
    <property type="match status" value="1"/>
</dbReference>
<dbReference type="Proteomes" id="UP001500689">
    <property type="component" value="Unassembled WGS sequence"/>
</dbReference>
<dbReference type="Gene3D" id="3.40.50.720">
    <property type="entry name" value="NAD(P)-binding Rossmann-like Domain"/>
    <property type="match status" value="1"/>
</dbReference>
<dbReference type="InterPro" id="IPR036291">
    <property type="entry name" value="NAD(P)-bd_dom_sf"/>
</dbReference>
<dbReference type="PROSITE" id="PS00061">
    <property type="entry name" value="ADH_SHORT"/>
    <property type="match status" value="1"/>
</dbReference>
<accession>A0ABP6UZV0</accession>
<keyword evidence="4" id="KW-1185">Reference proteome</keyword>
<proteinExistence type="inferred from homology"/>
<protein>
    <submittedName>
        <fullName evidence="3">SDR family oxidoreductase</fullName>
    </submittedName>
</protein>
<keyword evidence="2" id="KW-0560">Oxidoreductase</keyword>
<dbReference type="PRINTS" id="PR00081">
    <property type="entry name" value="GDHRDH"/>
</dbReference>
<dbReference type="RefSeq" id="WP_344854297.1">
    <property type="nucleotide sequence ID" value="NZ_BAAAZN010000001.1"/>
</dbReference>
<organism evidence="3 4">
    <name type="scientific">Amycolatopsis ultiminotia</name>
    <dbReference type="NCBI Taxonomy" id="543629"/>
    <lineage>
        <taxon>Bacteria</taxon>
        <taxon>Bacillati</taxon>
        <taxon>Actinomycetota</taxon>
        <taxon>Actinomycetes</taxon>
        <taxon>Pseudonocardiales</taxon>
        <taxon>Pseudonocardiaceae</taxon>
        <taxon>Amycolatopsis</taxon>
    </lineage>
</organism>
<evidence type="ECO:0000313" key="3">
    <source>
        <dbReference type="EMBL" id="GAA3523553.1"/>
    </source>
</evidence>
<gene>
    <name evidence="3" type="ORF">GCM10022222_02050</name>
</gene>
<dbReference type="PRINTS" id="PR00080">
    <property type="entry name" value="SDRFAMILY"/>
</dbReference>